<dbReference type="EMBL" id="QKXF01000414">
    <property type="protein sequence ID" value="RQM11574.1"/>
    <property type="molecule type" value="Genomic_DNA"/>
</dbReference>
<comment type="caution">
    <text evidence="1">The sequence shown here is derived from an EMBL/GenBank/DDBJ whole genome shotgun (WGS) entry which is preliminary data.</text>
</comment>
<evidence type="ECO:0000313" key="1">
    <source>
        <dbReference type="EMBL" id="RQM11574.1"/>
    </source>
</evidence>
<evidence type="ECO:0000313" key="2">
    <source>
        <dbReference type="Proteomes" id="UP000286097"/>
    </source>
</evidence>
<dbReference type="VEuPathDB" id="FungiDB:DD237_008207"/>
<organism evidence="1 2">
    <name type="scientific">Peronospora effusa</name>
    <dbReference type="NCBI Taxonomy" id="542832"/>
    <lineage>
        <taxon>Eukaryota</taxon>
        <taxon>Sar</taxon>
        <taxon>Stramenopiles</taxon>
        <taxon>Oomycota</taxon>
        <taxon>Peronosporomycetes</taxon>
        <taxon>Peronosporales</taxon>
        <taxon>Peronosporaceae</taxon>
        <taxon>Peronospora</taxon>
    </lineage>
</organism>
<name>A0A425C3G6_9STRA</name>
<accession>A0A425C3G6</accession>
<proteinExistence type="predicted"/>
<protein>
    <submittedName>
        <fullName evidence="1">Uncharacterized protein</fullName>
    </submittedName>
</protein>
<sequence>MSTGDDDLKLIRKDNVVSKFASMEELHIGLLTLSNDKSQPKMAKQKDIISFNVSGYVEK</sequence>
<reference evidence="1 2" key="1">
    <citation type="submission" date="2018-06" db="EMBL/GenBank/DDBJ databases">
        <title>Comparative genomics of downy mildews reveals potential adaptations to biotrophy.</title>
        <authorList>
            <person name="Fletcher K."/>
            <person name="Klosterman S.J."/>
            <person name="Derevnina L."/>
            <person name="Martin F."/>
            <person name="Koike S."/>
            <person name="Reyes Chin-Wo S."/>
            <person name="Mou B."/>
            <person name="Michelmore R."/>
        </authorList>
    </citation>
    <scope>NUCLEOTIDE SEQUENCE [LARGE SCALE GENOMIC DNA]</scope>
    <source>
        <strain evidence="1 2">R13</strain>
    </source>
</reference>
<dbReference type="Proteomes" id="UP000286097">
    <property type="component" value="Unassembled WGS sequence"/>
</dbReference>
<dbReference type="AlphaFoldDB" id="A0A425C3G6"/>
<gene>
    <name evidence="1" type="ORF">DD237_008207</name>
</gene>